<sequence>MSFLGISFKVREAGALRRRAEHSSSVAAERNAPKTHLEATKSTTTTTTTLSTTTTKGHQKPTPLVSLPTNGRINGISRAGINILAVPGENDETEKPGDKPDESGEKPSEKPSEKPD</sequence>
<feature type="region of interest" description="Disordered" evidence="1">
    <location>
        <begin position="15"/>
        <end position="71"/>
    </location>
</feature>
<dbReference type="EMBL" id="JAAAIM010000190">
    <property type="protein sequence ID" value="KAG0292604.1"/>
    <property type="molecule type" value="Genomic_DNA"/>
</dbReference>
<reference evidence="2 3" key="1">
    <citation type="journal article" date="2020" name="Fungal Divers.">
        <title>Resolving the Mortierellaceae phylogeny through synthesis of multi-gene phylogenetics and phylogenomics.</title>
        <authorList>
            <person name="Vandepol N."/>
            <person name="Liber J."/>
            <person name="Desiro A."/>
            <person name="Na H."/>
            <person name="Kennedy M."/>
            <person name="Barry K."/>
            <person name="Grigoriev I.V."/>
            <person name="Miller A.N."/>
            <person name="O'Donnell K."/>
            <person name="Stajich J.E."/>
            <person name="Bonito G."/>
        </authorList>
    </citation>
    <scope>NUCLEOTIDE SEQUENCE [LARGE SCALE GENOMIC DNA]</scope>
    <source>
        <strain evidence="2 3">AD045</strain>
    </source>
</reference>
<protein>
    <submittedName>
        <fullName evidence="2">Uncharacterized protein</fullName>
    </submittedName>
</protein>
<name>A0ABQ7K834_9FUNG</name>
<evidence type="ECO:0000256" key="1">
    <source>
        <dbReference type="SAM" id="MobiDB-lite"/>
    </source>
</evidence>
<feature type="compositionally biased region" description="Low complexity" evidence="1">
    <location>
        <begin position="40"/>
        <end position="56"/>
    </location>
</feature>
<evidence type="ECO:0000313" key="2">
    <source>
        <dbReference type="EMBL" id="KAG0292604.1"/>
    </source>
</evidence>
<accession>A0ABQ7K834</accession>
<feature type="non-terminal residue" evidence="2">
    <location>
        <position position="116"/>
    </location>
</feature>
<dbReference type="Proteomes" id="UP001194696">
    <property type="component" value="Unassembled WGS sequence"/>
</dbReference>
<feature type="region of interest" description="Disordered" evidence="1">
    <location>
        <begin position="84"/>
        <end position="116"/>
    </location>
</feature>
<keyword evidence="3" id="KW-1185">Reference proteome</keyword>
<feature type="compositionally biased region" description="Basic and acidic residues" evidence="1">
    <location>
        <begin position="93"/>
        <end position="116"/>
    </location>
</feature>
<organism evidence="2 3">
    <name type="scientific">Linnemannia gamsii</name>
    <dbReference type="NCBI Taxonomy" id="64522"/>
    <lineage>
        <taxon>Eukaryota</taxon>
        <taxon>Fungi</taxon>
        <taxon>Fungi incertae sedis</taxon>
        <taxon>Mucoromycota</taxon>
        <taxon>Mortierellomycotina</taxon>
        <taxon>Mortierellomycetes</taxon>
        <taxon>Mortierellales</taxon>
        <taxon>Mortierellaceae</taxon>
        <taxon>Linnemannia</taxon>
    </lineage>
</organism>
<proteinExistence type="predicted"/>
<evidence type="ECO:0000313" key="3">
    <source>
        <dbReference type="Proteomes" id="UP001194696"/>
    </source>
</evidence>
<comment type="caution">
    <text evidence="2">The sequence shown here is derived from an EMBL/GenBank/DDBJ whole genome shotgun (WGS) entry which is preliminary data.</text>
</comment>
<gene>
    <name evidence="2" type="ORF">BGZ96_003939</name>
</gene>